<evidence type="ECO:0000313" key="1">
    <source>
        <dbReference type="EMBL" id="MFD1788653.1"/>
    </source>
</evidence>
<reference evidence="2" key="1">
    <citation type="journal article" date="2019" name="Int. J. Syst. Evol. Microbiol.">
        <title>The Global Catalogue of Microorganisms (GCM) 10K type strain sequencing project: providing services to taxonomists for standard genome sequencing and annotation.</title>
        <authorList>
            <consortium name="The Broad Institute Genomics Platform"/>
            <consortium name="The Broad Institute Genome Sequencing Center for Infectious Disease"/>
            <person name="Wu L."/>
            <person name="Ma J."/>
        </authorList>
    </citation>
    <scope>NUCLEOTIDE SEQUENCE [LARGE SCALE GENOMIC DNA]</scope>
    <source>
        <strain evidence="2">Q85</strain>
    </source>
</reference>
<organism evidence="1 2">
    <name type="scientific">Sphingomonas floccifaciens</name>
    <dbReference type="NCBI Taxonomy" id="1844115"/>
    <lineage>
        <taxon>Bacteria</taxon>
        <taxon>Pseudomonadati</taxon>
        <taxon>Pseudomonadota</taxon>
        <taxon>Alphaproteobacteria</taxon>
        <taxon>Sphingomonadales</taxon>
        <taxon>Sphingomonadaceae</taxon>
        <taxon>Sphingomonas</taxon>
    </lineage>
</organism>
<dbReference type="Proteomes" id="UP001597283">
    <property type="component" value="Unassembled WGS sequence"/>
</dbReference>
<evidence type="ECO:0000313" key="2">
    <source>
        <dbReference type="Proteomes" id="UP001597283"/>
    </source>
</evidence>
<gene>
    <name evidence="1" type="ORF">ACFSC3_13870</name>
</gene>
<sequence length="87" mass="9793">MLQIAFALALQLVPTSTKPLTTVGHRGPEYPYRKPISPVSRVAYWTALQAQCERRRKRACPMAAPDLVMVEADKPSDRDSDAGRKRR</sequence>
<evidence type="ECO:0008006" key="3">
    <source>
        <dbReference type="Google" id="ProtNLM"/>
    </source>
</evidence>
<name>A0ABW4NFF1_9SPHN</name>
<protein>
    <recommendedName>
        <fullName evidence="3">Secreted protein</fullName>
    </recommendedName>
</protein>
<dbReference type="EMBL" id="JBHUFC010000006">
    <property type="protein sequence ID" value="MFD1788653.1"/>
    <property type="molecule type" value="Genomic_DNA"/>
</dbReference>
<dbReference type="RefSeq" id="WP_380941042.1">
    <property type="nucleotide sequence ID" value="NZ_JBHUFC010000006.1"/>
</dbReference>
<comment type="caution">
    <text evidence="1">The sequence shown here is derived from an EMBL/GenBank/DDBJ whole genome shotgun (WGS) entry which is preliminary data.</text>
</comment>
<proteinExistence type="predicted"/>
<accession>A0ABW4NFF1</accession>
<keyword evidence="2" id="KW-1185">Reference proteome</keyword>